<sequence>MFSLILAICFIYSMHKLGKWVLNWINDDLNGQPQFTPEEIVQAETILTQIQIEMDAMEARRKLYDEALRKNRN</sequence>
<keyword evidence="2" id="KW-1185">Reference proteome</keyword>
<gene>
    <name evidence="1" type="ORF">A5888_001414</name>
</gene>
<accession>A0AAQ3VUZ9</accession>
<evidence type="ECO:0000313" key="2">
    <source>
        <dbReference type="Proteomes" id="UP000195141"/>
    </source>
</evidence>
<dbReference type="AlphaFoldDB" id="A0AAQ3VUZ9"/>
<organism evidence="1 2">
    <name type="scientific">Candidatus Enterococcus clewellii</name>
    <dbReference type="NCBI Taxonomy" id="1834193"/>
    <lineage>
        <taxon>Bacteria</taxon>
        <taxon>Bacillati</taxon>
        <taxon>Bacillota</taxon>
        <taxon>Bacilli</taxon>
        <taxon>Lactobacillales</taxon>
        <taxon>Enterococcaceae</taxon>
        <taxon>Enterococcus</taxon>
    </lineage>
</organism>
<reference evidence="1" key="2">
    <citation type="submission" date="2024-03" db="EMBL/GenBank/DDBJ databases">
        <title>The Genome Sequence of Enterococcus sp. DIV0242b.</title>
        <authorList>
            <consortium name="The Broad Institute Genomics Platform"/>
            <consortium name="The Broad Institute Microbial Omics Core"/>
            <consortium name="The Broad Institute Genomic Center for Infectious Diseases"/>
            <person name="Earl A."/>
            <person name="Manson A."/>
            <person name="Gilmore M."/>
            <person name="Schwartman J."/>
            <person name="Shea T."/>
            <person name="Abouelleil A."/>
            <person name="Cao P."/>
            <person name="Chapman S."/>
            <person name="Cusick C."/>
            <person name="Young S."/>
            <person name="Neafsey D."/>
            <person name="Nusbaum C."/>
            <person name="Birren B."/>
        </authorList>
    </citation>
    <scope>NUCLEOTIDE SEQUENCE</scope>
    <source>
        <strain evidence="1">9E7_DIV0242</strain>
    </source>
</reference>
<dbReference type="Proteomes" id="UP000195141">
    <property type="component" value="Chromosome"/>
</dbReference>
<proteinExistence type="predicted"/>
<evidence type="ECO:0000313" key="1">
    <source>
        <dbReference type="EMBL" id="WYJ89691.1"/>
    </source>
</evidence>
<protein>
    <submittedName>
        <fullName evidence="1">Uncharacterized protein</fullName>
    </submittedName>
</protein>
<dbReference type="EMBL" id="CP147247">
    <property type="protein sequence ID" value="WYJ89691.1"/>
    <property type="molecule type" value="Genomic_DNA"/>
</dbReference>
<name>A0AAQ3VUZ9_9ENTE</name>
<reference evidence="1" key="1">
    <citation type="submission" date="2017-05" db="EMBL/GenBank/DDBJ databases">
        <authorList>
            <consortium name="The Broad Institute Genomics Platform"/>
            <consortium name="The Broad Institute Genomic Center for Infectious Diseases"/>
            <person name="Earl A."/>
            <person name="Manson A."/>
            <person name="Schwartman J."/>
            <person name="Gilmore M."/>
            <person name="Abouelleil A."/>
            <person name="Cao P."/>
            <person name="Chapman S."/>
            <person name="Cusick C."/>
            <person name="Shea T."/>
            <person name="Young S."/>
            <person name="Neafsey D."/>
            <person name="Nusbaum C."/>
            <person name="Birren B."/>
        </authorList>
    </citation>
    <scope>NUCLEOTIDE SEQUENCE</scope>
    <source>
        <strain evidence="1">9E7_DIV0242</strain>
    </source>
</reference>
<dbReference type="RefSeq" id="WP_339102013.1">
    <property type="nucleotide sequence ID" value="NZ_CP147247.1"/>
</dbReference>